<dbReference type="PANTHER" id="PTHR21461">
    <property type="entry name" value="GLYCOSYLTRANSFERASE FAMILY 92 PROTEIN"/>
    <property type="match status" value="1"/>
</dbReference>
<evidence type="ECO:0000256" key="6">
    <source>
        <dbReference type="ARBA" id="ARBA00022989"/>
    </source>
</evidence>
<dbReference type="GO" id="GO:0016757">
    <property type="term" value="F:glycosyltransferase activity"/>
    <property type="evidence" value="ECO:0000318"/>
    <property type="project" value="GO_Central"/>
</dbReference>
<evidence type="ECO:0000256" key="3">
    <source>
        <dbReference type="ARBA" id="ARBA00022676"/>
    </source>
</evidence>
<dbReference type="AlphaFoldDB" id="O61930"/>
<reference evidence="9 10" key="1">
    <citation type="journal article" date="1998" name="Science">
        <title>Genome sequence of the nematode C. elegans: a platform for investigating biology.</title>
        <authorList>
            <consortium name="The C. elegans sequencing consortium"/>
            <person name="Sulson J.E."/>
            <person name="Waterston R."/>
        </authorList>
    </citation>
    <scope>NUCLEOTIDE SEQUENCE [LARGE SCALE GENOMIC DNA]</scope>
    <source>
        <strain evidence="9 10">Bristol N2</strain>
    </source>
</reference>
<dbReference type="GO" id="GO:0005737">
    <property type="term" value="C:cytoplasm"/>
    <property type="evidence" value="ECO:0000318"/>
    <property type="project" value="GO_Central"/>
</dbReference>
<dbReference type="CAZy" id="GT92">
    <property type="family name" value="Glycosyltransferase Family 92"/>
</dbReference>
<keyword evidence="5 8" id="KW-0812">Transmembrane</keyword>
<dbReference type="PANTHER" id="PTHR21461:SF9">
    <property type="entry name" value="GLYCOSYLTRANSFERASE FAMILY 92 PROTEIN"/>
    <property type="match status" value="1"/>
</dbReference>
<dbReference type="eggNOG" id="KOG4735">
    <property type="taxonomic scope" value="Eukaryota"/>
</dbReference>
<evidence type="ECO:0000313" key="10">
    <source>
        <dbReference type="Proteomes" id="UP000001940"/>
    </source>
</evidence>
<dbReference type="Bgee" id="WBGene00020277">
    <property type="expression patterns" value="Expressed in embryo and 3 other cell types or tissues"/>
</dbReference>
<dbReference type="PaxDb" id="6239-T06A1.1"/>
<dbReference type="PIR" id="T33274">
    <property type="entry name" value="T33274"/>
</dbReference>
<dbReference type="AGR" id="WB:WBGene00020277"/>
<dbReference type="FunCoup" id="O61930">
    <property type="interactions" value="4"/>
</dbReference>
<keyword evidence="7 8" id="KW-0472">Membrane</keyword>
<dbReference type="EC" id="2.4.1.-" evidence="8"/>
<evidence type="ECO:0000256" key="1">
    <source>
        <dbReference type="ARBA" id="ARBA00004167"/>
    </source>
</evidence>
<dbReference type="OMA" id="GPNNFIH"/>
<protein>
    <recommendedName>
        <fullName evidence="8">Glycosyltransferase family 92 protein</fullName>
        <ecNumber evidence="8">2.4.1.-</ecNumber>
    </recommendedName>
</protein>
<sequence length="473" mass="56870">MDSMRTSQQRKVLIVIFVLFFTWLFYLQRTRLKADTEDSYIVEGQGSSRIVPRQCHVQYWNQKTTHSLPHQEEFEEWRTRRIGSHNNIIDAEPRLLSAFVYPDQISIVTTAFHTYGKRAVCIYYDCNRREIPSSRFASRVIPLTVVSCPRRHGAEYMSVSFNKDEEIPEPIKLTFRAYEQPVHELSVCVGPLYGSESKWLEVVEYVEHYRLLGTSMFYFALFNMNEYDRKIIDDYERMGLAESTKFTMEYVKLGWMFHLLQTHECHHRSRFHSKWVINMDIDERVIYTGPNNFIHFFRSIPSNFSEISLSSNRVLKTHELPERFKNENELRAEMMFLKYNQTTEISWYNLKGIIRPEMVALLFYHWSCRQFDETHVMSVPKRFAYVRHYRSVDNNKLNSNWRTFYKGDLTETRLAEPFEKQLIEAVTKRVKYVYEQRMIRCEEIPPWIFDRFERRLLDCKFRNETQPIESTGN</sequence>
<name>O61930_CAEEL</name>
<dbReference type="WormBase" id="T06A1.1">
    <property type="protein sequence ID" value="CE51046"/>
    <property type="gene ID" value="WBGene00020277"/>
</dbReference>
<dbReference type="InParanoid" id="O61930"/>
<keyword evidence="10" id="KW-1185">Reference proteome</keyword>
<dbReference type="CTD" id="178673"/>
<dbReference type="OrthoDB" id="2526284at2759"/>
<dbReference type="EMBL" id="BX284605">
    <property type="protein sequence ID" value="CCD74215.3"/>
    <property type="molecule type" value="Genomic_DNA"/>
</dbReference>
<evidence type="ECO:0000313" key="9">
    <source>
        <dbReference type="EMBL" id="CCD74215.3"/>
    </source>
</evidence>
<keyword evidence="3 8" id="KW-0328">Glycosyltransferase</keyword>
<evidence type="ECO:0000256" key="4">
    <source>
        <dbReference type="ARBA" id="ARBA00022679"/>
    </source>
</evidence>
<dbReference type="InterPro" id="IPR008166">
    <property type="entry name" value="Glyco_transf_92"/>
</dbReference>
<comment type="subcellular location">
    <subcellularLocation>
        <location evidence="1">Membrane</location>
        <topology evidence="1">Single-pass membrane protein</topology>
    </subcellularLocation>
</comment>
<gene>
    <name evidence="9" type="ORF">CELE_T06A1.1</name>
    <name evidence="9 11" type="ORF">T06A1.1</name>
</gene>
<dbReference type="KEGG" id="cel:CELE_T06A1.1"/>
<dbReference type="GeneID" id="178673"/>
<evidence type="ECO:0000313" key="11">
    <source>
        <dbReference type="WormBase" id="T06A1.1"/>
    </source>
</evidence>
<comment type="similarity">
    <text evidence="2 8">Belongs to the glycosyltransferase 92 family.</text>
</comment>
<evidence type="ECO:0000256" key="2">
    <source>
        <dbReference type="ARBA" id="ARBA00007647"/>
    </source>
</evidence>
<dbReference type="RefSeq" id="NP_503533.3">
    <property type="nucleotide sequence ID" value="NM_071132.5"/>
</dbReference>
<dbReference type="HOGENOM" id="CLU_008031_3_1_1"/>
<organism evidence="9 10">
    <name type="scientific">Caenorhabditis elegans</name>
    <dbReference type="NCBI Taxonomy" id="6239"/>
    <lineage>
        <taxon>Eukaryota</taxon>
        <taxon>Metazoa</taxon>
        <taxon>Ecdysozoa</taxon>
        <taxon>Nematoda</taxon>
        <taxon>Chromadorea</taxon>
        <taxon>Rhabditida</taxon>
        <taxon>Rhabditina</taxon>
        <taxon>Rhabditomorpha</taxon>
        <taxon>Rhabditoidea</taxon>
        <taxon>Rhabditidae</taxon>
        <taxon>Peloderinae</taxon>
        <taxon>Caenorhabditis</taxon>
    </lineage>
</organism>
<dbReference type="GO" id="GO:0016020">
    <property type="term" value="C:membrane"/>
    <property type="evidence" value="ECO:0007669"/>
    <property type="project" value="UniProtKB-SubCell"/>
</dbReference>
<keyword evidence="6 8" id="KW-1133">Transmembrane helix</keyword>
<dbReference type="Proteomes" id="UP000001940">
    <property type="component" value="Chromosome V"/>
</dbReference>
<accession>O61930</accession>
<keyword evidence="4 8" id="KW-0808">Transferase</keyword>
<evidence type="ECO:0000256" key="7">
    <source>
        <dbReference type="ARBA" id="ARBA00023136"/>
    </source>
</evidence>
<evidence type="ECO:0000256" key="5">
    <source>
        <dbReference type="ARBA" id="ARBA00022692"/>
    </source>
</evidence>
<evidence type="ECO:0000256" key="8">
    <source>
        <dbReference type="RuleBase" id="RU366017"/>
    </source>
</evidence>
<dbReference type="UCSC" id="T06A1.1">
    <property type="organism name" value="c. elegans"/>
</dbReference>
<dbReference type="Pfam" id="PF01697">
    <property type="entry name" value="Glyco_transf_92"/>
    <property type="match status" value="1"/>
</dbReference>
<feature type="transmembrane region" description="Helical" evidence="8">
    <location>
        <begin position="12"/>
        <end position="28"/>
    </location>
</feature>
<proteinExistence type="inferred from homology"/>